<name>A0AA36FD52_OCTVU</name>
<protein>
    <submittedName>
        <fullName evidence="1">Uncharacterized protein</fullName>
    </submittedName>
</protein>
<gene>
    <name evidence="1" type="ORF">OCTVUL_1B029869</name>
</gene>
<dbReference type="EMBL" id="OX597828">
    <property type="protein sequence ID" value="CAI9733805.1"/>
    <property type="molecule type" value="Genomic_DNA"/>
</dbReference>
<dbReference type="Proteomes" id="UP001162480">
    <property type="component" value="Chromosome 15"/>
</dbReference>
<dbReference type="AlphaFoldDB" id="A0AA36FD52"/>
<evidence type="ECO:0000313" key="1">
    <source>
        <dbReference type="EMBL" id="CAI9733805.1"/>
    </source>
</evidence>
<sequence>MDLRLRRKLPQCKMNETEAGRSSAKKNDNEILMKYRTRSHAWENFFMRSGLSVRRKRALASLGKAALSIASGAFAGFLVNIADDTSSTNQVKDARRWRKVKDVRRWRNLKSFKSVIEEFREHVLQCISKQKKLTDVARKFAPSSFYLRSIRLMCSDYKYTFCPTVRQQKTSDACIHSNCYLYSVT</sequence>
<keyword evidence="2" id="KW-1185">Reference proteome</keyword>
<organism evidence="1 2">
    <name type="scientific">Octopus vulgaris</name>
    <name type="common">Common octopus</name>
    <dbReference type="NCBI Taxonomy" id="6645"/>
    <lineage>
        <taxon>Eukaryota</taxon>
        <taxon>Metazoa</taxon>
        <taxon>Spiralia</taxon>
        <taxon>Lophotrochozoa</taxon>
        <taxon>Mollusca</taxon>
        <taxon>Cephalopoda</taxon>
        <taxon>Coleoidea</taxon>
        <taxon>Octopodiformes</taxon>
        <taxon>Octopoda</taxon>
        <taxon>Incirrata</taxon>
        <taxon>Octopodidae</taxon>
        <taxon>Octopus</taxon>
    </lineage>
</organism>
<accession>A0AA36FD52</accession>
<proteinExistence type="predicted"/>
<reference evidence="1" key="1">
    <citation type="submission" date="2023-08" db="EMBL/GenBank/DDBJ databases">
        <authorList>
            <person name="Alioto T."/>
            <person name="Alioto T."/>
            <person name="Gomez Garrido J."/>
        </authorList>
    </citation>
    <scope>NUCLEOTIDE SEQUENCE</scope>
</reference>
<evidence type="ECO:0000313" key="2">
    <source>
        <dbReference type="Proteomes" id="UP001162480"/>
    </source>
</evidence>